<reference evidence="5" key="2">
    <citation type="journal article" date="2020" name="Front. Microbiol.">
        <title>Phenotypic and Genetic Characterization of the Cheese Ripening Yeast Geotrichum candidum.</title>
        <authorList>
            <person name="Perkins V."/>
            <person name="Vignola S."/>
            <person name="Lessard M.H."/>
            <person name="Plante P.L."/>
            <person name="Corbeil J."/>
            <person name="Dugat-Bony E."/>
            <person name="Frenette M."/>
            <person name="Labrie S."/>
        </authorList>
    </citation>
    <scope>NUCLEOTIDE SEQUENCE</scope>
    <source>
        <strain evidence="5">LMA-70</strain>
    </source>
</reference>
<keyword evidence="6" id="KW-1185">Reference proteome</keyword>
<dbReference type="Gene3D" id="3.90.850.10">
    <property type="entry name" value="Fumarylacetoacetase-like, C-terminal domain"/>
    <property type="match status" value="1"/>
</dbReference>
<dbReference type="EMBL" id="CCBN010000013">
    <property type="protein sequence ID" value="CDO55966.1"/>
    <property type="molecule type" value="Genomic_DNA"/>
</dbReference>
<dbReference type="OrthoDB" id="411064at2759"/>
<dbReference type="GO" id="GO:0046872">
    <property type="term" value="F:metal ion binding"/>
    <property type="evidence" value="ECO:0007669"/>
    <property type="project" value="UniProtKB-KW"/>
</dbReference>
<feature type="domain" description="Fumarylacetoacetase-like C-terminal" evidence="3">
    <location>
        <begin position="77"/>
        <end position="282"/>
    </location>
</feature>
<dbReference type="Proteomes" id="UP000750522">
    <property type="component" value="Unassembled WGS sequence"/>
</dbReference>
<dbReference type="InterPro" id="IPR011234">
    <property type="entry name" value="Fumarylacetoacetase-like_C"/>
</dbReference>
<dbReference type="STRING" id="1173061.A0A0J9XEL0"/>
<evidence type="ECO:0000259" key="3">
    <source>
        <dbReference type="Pfam" id="PF01557"/>
    </source>
</evidence>
<sequence length="292" mass="31483">MSTKHFTRLVRFVSTDKKIYYGDAILPAGTSDARLAKEAFIITGNPLAEHTVTSQRAAIVRLLSPLDPAAVGTARFLGLNYRKHAEELGLPIPKYPVLFFKPRTALGGPNDAIVVPRIAQVDNETDYECELVAVIGKPARDVPLEKALDYVLGYAVGNDVSQRAWQIKKSGGQWGLGKMYDGWAPFGPAIVSSDLIRDPQALKISTTINGKTVQSESTGDMIFSVAQAISFLSQGSTLQPGDLIFTGTPSGVGSGRKPNLWLQDGDQVVVELENVGTVSNTVIYEKGLLPKL</sequence>
<dbReference type="FunFam" id="3.90.850.10:FF:000002">
    <property type="entry name" value="2-hydroxyhepta-2,4-diene-1,7-dioate isomerase"/>
    <property type="match status" value="1"/>
</dbReference>
<evidence type="ECO:0000313" key="4">
    <source>
        <dbReference type="EMBL" id="CDO55966.1"/>
    </source>
</evidence>
<dbReference type="Proteomes" id="UP000242525">
    <property type="component" value="Unassembled WGS sequence"/>
</dbReference>
<dbReference type="GO" id="GO:0050163">
    <property type="term" value="F:oxaloacetate tautomerase activity"/>
    <property type="evidence" value="ECO:0007669"/>
    <property type="project" value="UniProtKB-ARBA"/>
</dbReference>
<reference evidence="5" key="3">
    <citation type="submission" date="2020-01" db="EMBL/GenBank/DDBJ databases">
        <authorList>
            <person name="Perkins V."/>
            <person name="Lessard M.-H."/>
            <person name="Dugat-Bony E."/>
            <person name="Frenette M."/>
            <person name="Labrie S."/>
        </authorList>
    </citation>
    <scope>NUCLEOTIDE SEQUENCE</scope>
    <source>
        <strain evidence="5">LMA-70</strain>
    </source>
</reference>
<reference evidence="4 6" key="1">
    <citation type="submission" date="2014-03" db="EMBL/GenBank/DDBJ databases">
        <authorList>
            <person name="Casaregola S."/>
        </authorList>
    </citation>
    <scope>NUCLEOTIDE SEQUENCE [LARGE SCALE GENOMIC DNA]</scope>
    <source>
        <strain evidence="4 6">CLIB 918</strain>
    </source>
</reference>
<dbReference type="PANTHER" id="PTHR11820:SF112">
    <property type="entry name" value="FUMARYLACETOACETATE HYDROLASE FAMILY PROTEIN (AFU_ORTHOLOGUE AFUA_1G02370)-RELATED"/>
    <property type="match status" value="1"/>
</dbReference>
<proteinExistence type="inferred from homology"/>
<dbReference type="InterPro" id="IPR036663">
    <property type="entry name" value="Fumarylacetoacetase_C_sf"/>
</dbReference>
<evidence type="ECO:0000256" key="1">
    <source>
        <dbReference type="ARBA" id="ARBA00010211"/>
    </source>
</evidence>
<comment type="caution">
    <text evidence="4">The sequence shown here is derived from an EMBL/GenBank/DDBJ whole genome shotgun (WGS) entry which is preliminary data.</text>
</comment>
<name>A0A0J9XEL0_GEOCN</name>
<dbReference type="Pfam" id="PF01557">
    <property type="entry name" value="FAA_hydrolase"/>
    <property type="match status" value="1"/>
</dbReference>
<dbReference type="AlphaFoldDB" id="A0A0J9XEL0"/>
<comment type="similarity">
    <text evidence="1">Belongs to the FAH family.</text>
</comment>
<dbReference type="PANTHER" id="PTHR11820">
    <property type="entry name" value="ACYLPYRUVASE"/>
    <property type="match status" value="1"/>
</dbReference>
<gene>
    <name evidence="4" type="ORF">BN980_GECA13s00945g</name>
    <name evidence="5" type="ORF">DV451_000342</name>
</gene>
<evidence type="ECO:0000256" key="2">
    <source>
        <dbReference type="ARBA" id="ARBA00022723"/>
    </source>
</evidence>
<evidence type="ECO:0000313" key="6">
    <source>
        <dbReference type="Proteomes" id="UP000242525"/>
    </source>
</evidence>
<accession>A0A0J9XEL0</accession>
<protein>
    <recommendedName>
        <fullName evidence="3">Fumarylacetoacetase-like C-terminal domain-containing protein</fullName>
    </recommendedName>
</protein>
<organism evidence="4 6">
    <name type="scientific">Geotrichum candidum</name>
    <name type="common">Oospora lactis</name>
    <name type="synonym">Dipodascus geotrichum</name>
    <dbReference type="NCBI Taxonomy" id="1173061"/>
    <lineage>
        <taxon>Eukaryota</taxon>
        <taxon>Fungi</taxon>
        <taxon>Dikarya</taxon>
        <taxon>Ascomycota</taxon>
        <taxon>Saccharomycotina</taxon>
        <taxon>Dipodascomycetes</taxon>
        <taxon>Dipodascales</taxon>
        <taxon>Dipodascaceae</taxon>
        <taxon>Geotrichum</taxon>
    </lineage>
</organism>
<dbReference type="EMBL" id="QQZK01000004">
    <property type="protein sequence ID" value="KAF5104751.1"/>
    <property type="molecule type" value="Genomic_DNA"/>
</dbReference>
<keyword evidence="2" id="KW-0479">Metal-binding</keyword>
<dbReference type="SUPFAM" id="SSF56529">
    <property type="entry name" value="FAH"/>
    <property type="match status" value="1"/>
</dbReference>
<dbReference type="GO" id="GO:0006107">
    <property type="term" value="P:oxaloacetate metabolic process"/>
    <property type="evidence" value="ECO:0007669"/>
    <property type="project" value="UniProtKB-ARBA"/>
</dbReference>
<evidence type="ECO:0000313" key="5">
    <source>
        <dbReference type="EMBL" id="KAF5104751.1"/>
    </source>
</evidence>